<evidence type="ECO:0000313" key="2">
    <source>
        <dbReference type="EMBL" id="KAK7323902.1"/>
    </source>
</evidence>
<gene>
    <name evidence="2" type="ORF">VNO77_27404</name>
</gene>
<protein>
    <submittedName>
        <fullName evidence="2">Uncharacterized protein</fullName>
    </submittedName>
</protein>
<comment type="caution">
    <text evidence="2">The sequence shown here is derived from an EMBL/GenBank/DDBJ whole genome shotgun (WGS) entry which is preliminary data.</text>
</comment>
<evidence type="ECO:0000256" key="1">
    <source>
        <dbReference type="SAM" id="MobiDB-lite"/>
    </source>
</evidence>
<evidence type="ECO:0000313" key="3">
    <source>
        <dbReference type="Proteomes" id="UP001367508"/>
    </source>
</evidence>
<keyword evidence="3" id="KW-1185">Reference proteome</keyword>
<dbReference type="EMBL" id="JAYMYQ010000006">
    <property type="protein sequence ID" value="KAK7323902.1"/>
    <property type="molecule type" value="Genomic_DNA"/>
</dbReference>
<feature type="region of interest" description="Disordered" evidence="1">
    <location>
        <begin position="1"/>
        <end position="20"/>
    </location>
</feature>
<accession>A0AAN9KWW3</accession>
<dbReference type="Proteomes" id="UP001367508">
    <property type="component" value="Unassembled WGS sequence"/>
</dbReference>
<organism evidence="2 3">
    <name type="scientific">Canavalia gladiata</name>
    <name type="common">Sword bean</name>
    <name type="synonym">Dolichos gladiatus</name>
    <dbReference type="NCBI Taxonomy" id="3824"/>
    <lineage>
        <taxon>Eukaryota</taxon>
        <taxon>Viridiplantae</taxon>
        <taxon>Streptophyta</taxon>
        <taxon>Embryophyta</taxon>
        <taxon>Tracheophyta</taxon>
        <taxon>Spermatophyta</taxon>
        <taxon>Magnoliopsida</taxon>
        <taxon>eudicotyledons</taxon>
        <taxon>Gunneridae</taxon>
        <taxon>Pentapetalae</taxon>
        <taxon>rosids</taxon>
        <taxon>fabids</taxon>
        <taxon>Fabales</taxon>
        <taxon>Fabaceae</taxon>
        <taxon>Papilionoideae</taxon>
        <taxon>50 kb inversion clade</taxon>
        <taxon>NPAAA clade</taxon>
        <taxon>indigoferoid/millettioid clade</taxon>
        <taxon>Phaseoleae</taxon>
        <taxon>Canavalia</taxon>
    </lineage>
</organism>
<reference evidence="2 3" key="1">
    <citation type="submission" date="2024-01" db="EMBL/GenBank/DDBJ databases">
        <title>The genomes of 5 underutilized Papilionoideae crops provide insights into root nodulation and disease resistanc.</title>
        <authorList>
            <person name="Jiang F."/>
        </authorList>
    </citation>
    <scope>NUCLEOTIDE SEQUENCE [LARGE SCALE GENOMIC DNA]</scope>
    <source>
        <strain evidence="2">LVBAO_FW01</strain>
        <tissue evidence="2">Leaves</tissue>
    </source>
</reference>
<proteinExistence type="predicted"/>
<sequence>MKEWGAEEANGKFQSDTSTSCQRTDMDLSTLVSAPKLVKCDHCKLQWWHNSIQSCKVENLQAVWKARVVSSQNDAVGERMK</sequence>
<dbReference type="AlphaFoldDB" id="A0AAN9KWW3"/>
<name>A0AAN9KWW3_CANGL</name>